<keyword evidence="2" id="KW-1185">Reference proteome</keyword>
<evidence type="ECO:0000313" key="2">
    <source>
        <dbReference type="Proteomes" id="UP000689967"/>
    </source>
</evidence>
<dbReference type="PANTHER" id="PTHR11941:SF54">
    <property type="entry name" value="ENOYL-COA HYDRATASE, MITOCHONDRIAL"/>
    <property type="match status" value="1"/>
</dbReference>
<accession>A0ABS6HDK4</accession>
<organism evidence="1 2">
    <name type="scientific">Falsiroseomonas oleicola</name>
    <dbReference type="NCBI Taxonomy" id="2801474"/>
    <lineage>
        <taxon>Bacteria</taxon>
        <taxon>Pseudomonadati</taxon>
        <taxon>Pseudomonadota</taxon>
        <taxon>Alphaproteobacteria</taxon>
        <taxon>Acetobacterales</taxon>
        <taxon>Roseomonadaceae</taxon>
        <taxon>Falsiroseomonas</taxon>
    </lineage>
</organism>
<sequence length="246" mass="25917">MAEAKDGEVTLEVAEGVAVLTLDRPAKHNAITNAMAAELANHARRINDDDAVRAVLLRGGGTRAFCAGMDLRAIEAFPTAWDFRHRPDYPGAVRAIRKPVVAAIKGWALGGGFELALAADIRIAAESSRIGFPEVTRGWVGGGGASQMLPRVAGFGQAMRLLLTGEQIDGAEALRLRLVEQLVPDDALEDTAKALCARLAALSPVAVQAVKAAVRQSLEAPLTAGFAYENEMNVLCLAALREGGRA</sequence>
<name>A0ABS6HDK4_9PROT</name>
<gene>
    <name evidence="1" type="ORF">JJQ90_24135</name>
</gene>
<evidence type="ECO:0000313" key="1">
    <source>
        <dbReference type="EMBL" id="MBU8546830.1"/>
    </source>
</evidence>
<dbReference type="RefSeq" id="WP_216878857.1">
    <property type="nucleotide sequence ID" value="NZ_JAERQM010000010.1"/>
</dbReference>
<dbReference type="Pfam" id="PF00378">
    <property type="entry name" value="ECH_1"/>
    <property type="match status" value="1"/>
</dbReference>
<dbReference type="PANTHER" id="PTHR11941">
    <property type="entry name" value="ENOYL-COA HYDRATASE-RELATED"/>
    <property type="match status" value="1"/>
</dbReference>
<protein>
    <submittedName>
        <fullName evidence="1">Enoyl-CoA hydratase/isomerase family protein</fullName>
    </submittedName>
</protein>
<dbReference type="InterPro" id="IPR001753">
    <property type="entry name" value="Enoyl-CoA_hydra/iso"/>
</dbReference>
<dbReference type="Proteomes" id="UP000689967">
    <property type="component" value="Unassembled WGS sequence"/>
</dbReference>
<dbReference type="EMBL" id="JAERQM010000010">
    <property type="protein sequence ID" value="MBU8546830.1"/>
    <property type="molecule type" value="Genomic_DNA"/>
</dbReference>
<reference evidence="1 2" key="1">
    <citation type="submission" date="2021-01" db="EMBL/GenBank/DDBJ databases">
        <title>Roseomonas sp. nov, a bacterium isolated from an oil production mixture in Yumen Oilfield.</title>
        <authorList>
            <person name="Wu D."/>
        </authorList>
    </citation>
    <scope>NUCLEOTIDE SEQUENCE [LARGE SCALE GENOMIC DNA]</scope>
    <source>
        <strain evidence="1 2">ROY-5-3</strain>
    </source>
</reference>
<comment type="caution">
    <text evidence="1">The sequence shown here is derived from an EMBL/GenBank/DDBJ whole genome shotgun (WGS) entry which is preliminary data.</text>
</comment>
<dbReference type="CDD" id="cd06558">
    <property type="entry name" value="crotonase-like"/>
    <property type="match status" value="1"/>
</dbReference>
<proteinExistence type="predicted"/>